<dbReference type="InterPro" id="IPR038595">
    <property type="entry name" value="LOR_sf"/>
</dbReference>
<dbReference type="Proteomes" id="UP001190926">
    <property type="component" value="Unassembled WGS sequence"/>
</dbReference>
<keyword evidence="3" id="KW-1185">Reference proteome</keyword>
<dbReference type="SUPFAM" id="SSF54518">
    <property type="entry name" value="Tubby C-terminal domain-like"/>
    <property type="match status" value="1"/>
</dbReference>
<comment type="caution">
    <text evidence="2">The sequence shown here is derived from an EMBL/GenBank/DDBJ whole genome shotgun (WGS) entry which is preliminary data.</text>
</comment>
<protein>
    <recommendedName>
        <fullName evidence="4">Protein LURP-one-related 17</fullName>
    </recommendedName>
</protein>
<dbReference type="PANTHER" id="PTHR31087">
    <property type="match status" value="1"/>
</dbReference>
<dbReference type="InterPro" id="IPR025659">
    <property type="entry name" value="Tubby-like_C"/>
</dbReference>
<comment type="similarity">
    <text evidence="1">Belongs to the LOR family.</text>
</comment>
<organism evidence="2 3">
    <name type="scientific">Perilla frutescens var. hirtella</name>
    <name type="common">Perilla citriodora</name>
    <name type="synonym">Perilla setoyensis</name>
    <dbReference type="NCBI Taxonomy" id="608512"/>
    <lineage>
        <taxon>Eukaryota</taxon>
        <taxon>Viridiplantae</taxon>
        <taxon>Streptophyta</taxon>
        <taxon>Embryophyta</taxon>
        <taxon>Tracheophyta</taxon>
        <taxon>Spermatophyta</taxon>
        <taxon>Magnoliopsida</taxon>
        <taxon>eudicotyledons</taxon>
        <taxon>Gunneridae</taxon>
        <taxon>Pentapetalae</taxon>
        <taxon>asterids</taxon>
        <taxon>lamiids</taxon>
        <taxon>Lamiales</taxon>
        <taxon>Lamiaceae</taxon>
        <taxon>Nepetoideae</taxon>
        <taxon>Elsholtzieae</taxon>
        <taxon>Perilla</taxon>
    </lineage>
</organism>
<accession>A0AAD4J0N8</accession>
<dbReference type="EMBL" id="SDAM02000267">
    <property type="protein sequence ID" value="KAH6825032.1"/>
    <property type="molecule type" value="Genomic_DNA"/>
</dbReference>
<dbReference type="PANTHER" id="PTHR31087:SF14">
    <property type="entry name" value="PROTEIN LURP-ONE-RELATED 17"/>
    <property type="match status" value="1"/>
</dbReference>
<gene>
    <name evidence="2" type="ORF">C2S53_006949</name>
</gene>
<proteinExistence type="inferred from homology"/>
<reference evidence="2 3" key="1">
    <citation type="journal article" date="2021" name="Nat. Commun.">
        <title>Incipient diploidization of the medicinal plant Perilla within 10,000 years.</title>
        <authorList>
            <person name="Zhang Y."/>
            <person name="Shen Q."/>
            <person name="Leng L."/>
            <person name="Zhang D."/>
            <person name="Chen S."/>
            <person name="Shi Y."/>
            <person name="Ning Z."/>
            <person name="Chen S."/>
        </authorList>
    </citation>
    <scope>NUCLEOTIDE SEQUENCE [LARGE SCALE GENOMIC DNA]</scope>
    <source>
        <strain evidence="3">cv. PC099</strain>
    </source>
</reference>
<dbReference type="AlphaFoldDB" id="A0AAD4J0N8"/>
<dbReference type="Gene3D" id="2.40.160.200">
    <property type="entry name" value="LURP1-related"/>
    <property type="match status" value="1"/>
</dbReference>
<dbReference type="Pfam" id="PF04525">
    <property type="entry name" value="LOR"/>
    <property type="match status" value="1"/>
</dbReference>
<evidence type="ECO:0000313" key="2">
    <source>
        <dbReference type="EMBL" id="KAH6825032.1"/>
    </source>
</evidence>
<evidence type="ECO:0000313" key="3">
    <source>
        <dbReference type="Proteomes" id="UP001190926"/>
    </source>
</evidence>
<evidence type="ECO:0000256" key="1">
    <source>
        <dbReference type="ARBA" id="ARBA00005437"/>
    </source>
</evidence>
<dbReference type="InterPro" id="IPR007612">
    <property type="entry name" value="LOR"/>
</dbReference>
<sequence length="215" mass="24669">MVFFLKSKSRTVVHHYHEERQKEKKRDGDEASTSLTVWRKSLIFSCSGFTVIGSDGGLAYRVDNYTGRPDEIILMDGLRLLDNYWLVYDGEVGKYSNNSDDMMESSSNKEKLPIFCVRKSTNNYSMRQTKLDQVIAYVYCGVSEKRWMYTVEGSYAHRSCKILDDSRRVVGEIKKKQGMRGGASFGLEVFDLIVMPGFDSQFAMAFVLLLDQMFS</sequence>
<evidence type="ECO:0008006" key="4">
    <source>
        <dbReference type="Google" id="ProtNLM"/>
    </source>
</evidence>
<name>A0AAD4J0N8_PERFH</name>